<dbReference type="CDD" id="cd02440">
    <property type="entry name" value="AdoMet_MTases"/>
    <property type="match status" value="1"/>
</dbReference>
<keyword evidence="1 4" id="KW-0489">Methyltransferase</keyword>
<evidence type="ECO:0000256" key="1">
    <source>
        <dbReference type="ARBA" id="ARBA00022603"/>
    </source>
</evidence>
<dbReference type="GO" id="GO:0008171">
    <property type="term" value="F:O-methyltransferase activity"/>
    <property type="evidence" value="ECO:0007669"/>
    <property type="project" value="InterPro"/>
</dbReference>
<organism evidence="4 5">
    <name type="scientific">Sphingomonas alpina</name>
    <dbReference type="NCBI Taxonomy" id="653931"/>
    <lineage>
        <taxon>Bacteria</taxon>
        <taxon>Pseudomonadati</taxon>
        <taxon>Pseudomonadota</taxon>
        <taxon>Alphaproteobacteria</taxon>
        <taxon>Sphingomonadales</taxon>
        <taxon>Sphingomonadaceae</taxon>
        <taxon>Sphingomonas</taxon>
    </lineage>
</organism>
<dbReference type="PROSITE" id="PS51682">
    <property type="entry name" value="SAM_OMT_I"/>
    <property type="match status" value="1"/>
</dbReference>
<evidence type="ECO:0000256" key="2">
    <source>
        <dbReference type="ARBA" id="ARBA00022679"/>
    </source>
</evidence>
<dbReference type="AlphaFoldDB" id="A0A7H0LPH6"/>
<gene>
    <name evidence="4" type="ORF">H3Z74_10835</name>
</gene>
<dbReference type="PANTHER" id="PTHR10509">
    <property type="entry name" value="O-METHYLTRANSFERASE-RELATED"/>
    <property type="match status" value="1"/>
</dbReference>
<accession>A0A7H0LPH6</accession>
<keyword evidence="5" id="KW-1185">Reference proteome</keyword>
<protein>
    <submittedName>
        <fullName evidence="4">O-methyltransferase</fullName>
    </submittedName>
</protein>
<reference evidence="4 5" key="1">
    <citation type="submission" date="2020-09" db="EMBL/GenBank/DDBJ databases">
        <title>Sphingomonas sp., a new species isolated from pork steak.</title>
        <authorList>
            <person name="Heidler von Heilborn D."/>
        </authorList>
    </citation>
    <scope>NUCLEOTIDE SEQUENCE [LARGE SCALE GENOMIC DNA]</scope>
    <source>
        <strain evidence="5">S8-3T</strain>
    </source>
</reference>
<keyword evidence="2 4" id="KW-0808">Transferase</keyword>
<keyword evidence="3" id="KW-0949">S-adenosyl-L-methionine</keyword>
<evidence type="ECO:0000256" key="3">
    <source>
        <dbReference type="ARBA" id="ARBA00022691"/>
    </source>
</evidence>
<sequence length="224" mass="23358">MSDLAWTRVDEYIAAYLLGPDDALDAALDANEAGGLPPIDVSATQGKLLHLLARIAGARRILEVGTLGGYSTIWLARALPEDGRLVTLELDPHHAEVARANIAGAGLADKVDIRVGAAEDTLNAMTAADEGPFDFVFIDADKPGNVAYLRAAIALSRPGATIIVDNVVREGGVLEAASDDPRIQGTRALFEAVAAEPRLSATAVQTVGTKKWDGFLIAVLGAPA</sequence>
<dbReference type="Proteomes" id="UP000516148">
    <property type="component" value="Chromosome"/>
</dbReference>
<dbReference type="PANTHER" id="PTHR10509:SF14">
    <property type="entry name" value="CAFFEOYL-COA O-METHYLTRANSFERASE 3-RELATED"/>
    <property type="match status" value="1"/>
</dbReference>
<dbReference type="GO" id="GO:0032259">
    <property type="term" value="P:methylation"/>
    <property type="evidence" value="ECO:0007669"/>
    <property type="project" value="UniProtKB-KW"/>
</dbReference>
<dbReference type="InterPro" id="IPR029063">
    <property type="entry name" value="SAM-dependent_MTases_sf"/>
</dbReference>
<dbReference type="InterPro" id="IPR002935">
    <property type="entry name" value="SAM_O-MeTrfase"/>
</dbReference>
<dbReference type="GO" id="GO:0008757">
    <property type="term" value="F:S-adenosylmethionine-dependent methyltransferase activity"/>
    <property type="evidence" value="ECO:0007669"/>
    <property type="project" value="TreeGrafter"/>
</dbReference>
<dbReference type="Gene3D" id="3.40.50.150">
    <property type="entry name" value="Vaccinia Virus protein VP39"/>
    <property type="match status" value="1"/>
</dbReference>
<dbReference type="KEGG" id="spap:H3Z74_10835"/>
<dbReference type="RefSeq" id="WP_187763884.1">
    <property type="nucleotide sequence ID" value="NZ_CP061038.1"/>
</dbReference>
<name>A0A7H0LPH6_9SPHN</name>
<dbReference type="InterPro" id="IPR050362">
    <property type="entry name" value="Cation-dep_OMT"/>
</dbReference>
<dbReference type="Pfam" id="PF01596">
    <property type="entry name" value="Methyltransf_3"/>
    <property type="match status" value="1"/>
</dbReference>
<proteinExistence type="predicted"/>
<dbReference type="EMBL" id="CP061038">
    <property type="protein sequence ID" value="QNQ11579.1"/>
    <property type="molecule type" value="Genomic_DNA"/>
</dbReference>
<evidence type="ECO:0000313" key="4">
    <source>
        <dbReference type="EMBL" id="QNQ11579.1"/>
    </source>
</evidence>
<evidence type="ECO:0000313" key="5">
    <source>
        <dbReference type="Proteomes" id="UP000516148"/>
    </source>
</evidence>
<dbReference type="SUPFAM" id="SSF53335">
    <property type="entry name" value="S-adenosyl-L-methionine-dependent methyltransferases"/>
    <property type="match status" value="1"/>
</dbReference>